<accession>A0ABS5JY07</accession>
<evidence type="ECO:0000313" key="3">
    <source>
        <dbReference type="EMBL" id="MBS2099724.1"/>
    </source>
</evidence>
<organism evidence="3 4">
    <name type="scientific">Carboxylicivirga linearis</name>
    <dbReference type="NCBI Taxonomy" id="1628157"/>
    <lineage>
        <taxon>Bacteria</taxon>
        <taxon>Pseudomonadati</taxon>
        <taxon>Bacteroidota</taxon>
        <taxon>Bacteroidia</taxon>
        <taxon>Marinilabiliales</taxon>
        <taxon>Marinilabiliaceae</taxon>
        <taxon>Carboxylicivirga</taxon>
    </lineage>
</organism>
<sequence length="124" mass="13729">MDYKVIGRKIPGQPSEPEKYYASIVRPKNVTLDTLSKRIAEISPVNELDTKSVLIAFTKVLPEYLVDGATVELGDLGRLMVTLSSSGADTPEDFKSDLIKGNKVSYQMSTEVKKVMKAAEYEKI</sequence>
<keyword evidence="4" id="KW-1185">Reference proteome</keyword>
<proteinExistence type="predicted"/>
<dbReference type="SUPFAM" id="SSF47729">
    <property type="entry name" value="IHF-like DNA-binding proteins"/>
    <property type="match status" value="1"/>
</dbReference>
<name>A0ABS5JY07_9BACT</name>
<feature type="domain" description="HU" evidence="2">
    <location>
        <begin position="2"/>
        <end position="123"/>
    </location>
</feature>
<protein>
    <recommendedName>
        <fullName evidence="2">HU domain-containing protein</fullName>
    </recommendedName>
</protein>
<comment type="caution">
    <text evidence="3">The sequence shown here is derived from an EMBL/GenBank/DDBJ whole genome shotgun (WGS) entry which is preliminary data.</text>
</comment>
<dbReference type="Proteomes" id="UP000708576">
    <property type="component" value="Unassembled WGS sequence"/>
</dbReference>
<reference evidence="3 4" key="1">
    <citation type="journal article" date="2015" name="Int. J. Syst. Evol. Microbiol.">
        <title>Carboxylicivirga linearis sp. nov., isolated from a sea cucumber culture pond.</title>
        <authorList>
            <person name="Wang F.Q."/>
            <person name="Zhou Y.X."/>
            <person name="Lin X.Z."/>
            <person name="Chen G.J."/>
            <person name="Du Z.J."/>
        </authorList>
    </citation>
    <scope>NUCLEOTIDE SEQUENCE [LARGE SCALE GENOMIC DNA]</scope>
    <source>
        <strain evidence="3 4">FB218</strain>
    </source>
</reference>
<evidence type="ECO:0000256" key="1">
    <source>
        <dbReference type="ARBA" id="ARBA00023125"/>
    </source>
</evidence>
<dbReference type="RefSeq" id="WP_212216967.1">
    <property type="nucleotide sequence ID" value="NZ_JAGUCO010000014.1"/>
</dbReference>
<evidence type="ECO:0000259" key="2">
    <source>
        <dbReference type="Pfam" id="PF18291"/>
    </source>
</evidence>
<keyword evidence="1" id="KW-0238">DNA-binding</keyword>
<dbReference type="InterPro" id="IPR041607">
    <property type="entry name" value="HU-HIG"/>
</dbReference>
<gene>
    <name evidence="3" type="ORF">KEM10_15630</name>
</gene>
<dbReference type="Pfam" id="PF18291">
    <property type="entry name" value="HU-HIG"/>
    <property type="match status" value="1"/>
</dbReference>
<dbReference type="InterPro" id="IPR010992">
    <property type="entry name" value="IHF-like_DNA-bd_dom_sf"/>
</dbReference>
<dbReference type="EMBL" id="JAGUCO010000014">
    <property type="protein sequence ID" value="MBS2099724.1"/>
    <property type="molecule type" value="Genomic_DNA"/>
</dbReference>
<evidence type="ECO:0000313" key="4">
    <source>
        <dbReference type="Proteomes" id="UP000708576"/>
    </source>
</evidence>